<dbReference type="GO" id="GO:0044205">
    <property type="term" value="P:'de novo' UMP biosynthetic process"/>
    <property type="evidence" value="ECO:0007669"/>
    <property type="project" value="UniProtKB-UniRule"/>
</dbReference>
<dbReference type="HAMAP" id="MF_00220_B">
    <property type="entry name" value="PyrC_classI_B"/>
    <property type="match status" value="1"/>
</dbReference>
<dbReference type="UniPathway" id="UPA00070">
    <property type="reaction ID" value="UER00117"/>
</dbReference>
<dbReference type="AlphaFoldDB" id="A0A1H7EVV7"/>
<dbReference type="Proteomes" id="UP000182321">
    <property type="component" value="Unassembled WGS sequence"/>
</dbReference>
<dbReference type="PROSITE" id="PS00483">
    <property type="entry name" value="DIHYDROOROTASE_2"/>
    <property type="match status" value="1"/>
</dbReference>
<feature type="binding site" evidence="6">
    <location>
        <position position="310"/>
    </location>
    <ligand>
        <name>substrate</name>
    </ligand>
</feature>
<comment type="function">
    <text evidence="1 6">Catalyzes the reversible cyclization of carbamoyl aspartate to dihydroorotate.</text>
</comment>
<keyword evidence="3 6" id="KW-0479">Metal-binding</keyword>
<evidence type="ECO:0000259" key="7">
    <source>
        <dbReference type="Pfam" id="PF01979"/>
    </source>
</evidence>
<evidence type="ECO:0000256" key="3">
    <source>
        <dbReference type="ARBA" id="ARBA00022723"/>
    </source>
</evidence>
<evidence type="ECO:0000256" key="6">
    <source>
        <dbReference type="HAMAP-Rule" id="MF_00220"/>
    </source>
</evidence>
<reference evidence="9" key="1">
    <citation type="submission" date="2016-10" db="EMBL/GenBank/DDBJ databases">
        <authorList>
            <person name="Varghese N."/>
        </authorList>
    </citation>
    <scope>NUCLEOTIDE SEQUENCE [LARGE SCALE GENOMIC DNA]</scope>
    <source>
        <strain evidence="9">ACV-9</strain>
    </source>
</reference>
<dbReference type="InterPro" id="IPR004722">
    <property type="entry name" value="DHOase"/>
</dbReference>
<dbReference type="NCBIfam" id="TIGR00857">
    <property type="entry name" value="pyrC_multi"/>
    <property type="match status" value="1"/>
</dbReference>
<dbReference type="GO" id="GO:0004151">
    <property type="term" value="F:dihydroorotase activity"/>
    <property type="evidence" value="ECO:0007669"/>
    <property type="project" value="UniProtKB-UniRule"/>
</dbReference>
<evidence type="ECO:0000313" key="8">
    <source>
        <dbReference type="EMBL" id="SEK17981.1"/>
    </source>
</evidence>
<dbReference type="GO" id="GO:0005737">
    <property type="term" value="C:cytoplasm"/>
    <property type="evidence" value="ECO:0007669"/>
    <property type="project" value="TreeGrafter"/>
</dbReference>
<dbReference type="GO" id="GO:0008270">
    <property type="term" value="F:zinc ion binding"/>
    <property type="evidence" value="ECO:0007669"/>
    <property type="project" value="UniProtKB-UniRule"/>
</dbReference>
<dbReference type="PROSITE" id="PS00482">
    <property type="entry name" value="DIHYDROOROTASE_1"/>
    <property type="match status" value="1"/>
</dbReference>
<dbReference type="InterPro" id="IPR050138">
    <property type="entry name" value="DHOase/Allantoinase_Hydrolase"/>
</dbReference>
<dbReference type="GO" id="GO:0006145">
    <property type="term" value="P:purine nucleobase catabolic process"/>
    <property type="evidence" value="ECO:0007669"/>
    <property type="project" value="TreeGrafter"/>
</dbReference>
<dbReference type="GO" id="GO:0004038">
    <property type="term" value="F:allantoinase activity"/>
    <property type="evidence" value="ECO:0007669"/>
    <property type="project" value="TreeGrafter"/>
</dbReference>
<dbReference type="Gene3D" id="2.30.40.10">
    <property type="entry name" value="Urease, subunit C, domain 1"/>
    <property type="match status" value="1"/>
</dbReference>
<dbReference type="Gene3D" id="3.20.20.140">
    <property type="entry name" value="Metal-dependent hydrolases"/>
    <property type="match status" value="1"/>
</dbReference>
<feature type="binding site" evidence="6">
    <location>
        <position position="233"/>
    </location>
    <ligand>
        <name>Zn(2+)</name>
        <dbReference type="ChEBI" id="CHEBI:29105"/>
        <label>2</label>
    </ligand>
</feature>
<feature type="binding site" evidence="6">
    <location>
        <position position="61"/>
    </location>
    <ligand>
        <name>Zn(2+)</name>
        <dbReference type="ChEBI" id="CHEBI:29105"/>
        <label>1</label>
    </ligand>
</feature>
<proteinExistence type="inferred from homology"/>
<feature type="binding site" evidence="6">
    <location>
        <position position="180"/>
    </location>
    <ligand>
        <name>Zn(2+)</name>
        <dbReference type="ChEBI" id="CHEBI:29105"/>
        <label>2</label>
    </ligand>
</feature>
<organism evidence="8 9">
    <name type="scientific">Pseudobutyrivibrio ruminis</name>
    <dbReference type="NCBI Taxonomy" id="46206"/>
    <lineage>
        <taxon>Bacteria</taxon>
        <taxon>Bacillati</taxon>
        <taxon>Bacillota</taxon>
        <taxon>Clostridia</taxon>
        <taxon>Lachnospirales</taxon>
        <taxon>Lachnospiraceae</taxon>
        <taxon>Pseudobutyrivibrio</taxon>
    </lineage>
</organism>
<feature type="binding site" evidence="6">
    <location>
        <position position="153"/>
    </location>
    <ligand>
        <name>Zn(2+)</name>
        <dbReference type="ChEBI" id="CHEBI:29105"/>
        <label>1</label>
    </ligand>
</feature>
<keyword evidence="9" id="KW-1185">Reference proteome</keyword>
<comment type="pathway">
    <text evidence="6">Pyrimidine metabolism; UMP biosynthesis via de novo pathway; (S)-dihydroorotate from bicarbonate: step 3/3.</text>
</comment>
<evidence type="ECO:0000256" key="2">
    <source>
        <dbReference type="ARBA" id="ARBA00010286"/>
    </source>
</evidence>
<dbReference type="RefSeq" id="WP_074788665.1">
    <property type="nucleotide sequence ID" value="NZ_FNZX01000003.1"/>
</dbReference>
<gene>
    <name evidence="6" type="primary">pyrC</name>
    <name evidence="8" type="ORF">SAMN02910377_00134</name>
</gene>
<feature type="binding site" evidence="6">
    <location>
        <position position="306"/>
    </location>
    <ligand>
        <name>Zn(2+)</name>
        <dbReference type="ChEBI" id="CHEBI:29105"/>
        <label>1</label>
    </ligand>
</feature>
<dbReference type="InterPro" id="IPR032466">
    <property type="entry name" value="Metal_Hydrolase"/>
</dbReference>
<feature type="binding site" evidence="6">
    <location>
        <position position="95"/>
    </location>
    <ligand>
        <name>substrate</name>
    </ligand>
</feature>
<dbReference type="InterPro" id="IPR006680">
    <property type="entry name" value="Amidohydro-rel"/>
</dbReference>
<feature type="binding site" evidence="6">
    <location>
        <begin position="323"/>
        <end position="324"/>
    </location>
    <ligand>
        <name>substrate</name>
    </ligand>
</feature>
<dbReference type="eggNOG" id="COG0044">
    <property type="taxonomic scope" value="Bacteria"/>
</dbReference>
<evidence type="ECO:0000256" key="1">
    <source>
        <dbReference type="ARBA" id="ARBA00002368"/>
    </source>
</evidence>
<sequence length="428" mass="45872">MSLIIKNGRVLNPPTNTDEILDIKIDGNSISAIEAEIVPVFSDTVIDAKGCYVFPGLIDMHVHFRDPGQTAKEDIETGSKAAARGGVTTVLAMPNTKPVVDNPELVNYVHDKGKAVGLCRVLQVGSVTKGMEGKELSDLEGMINAGIPAISEDGKSVMDSGLYREAMKIVAKKNVPVLAHCEDINLVQGGVMNMGTKSDSMGEKGISNAVENIIEARDIMLAEETGATLHLCHCSTKESYDILKEAKARGIKVSGEVCPHHFTLTEDDIVPGDGNYKMNPPVRTAEDREALRRGLAEGVFEVISTDHAPHTAEEKAKGFASPFGIVGLETSASLAYTELVLSGLITPLTMAAYMSSNPARILSRQDLGDISVGKAADITIFDPTIEYEIHAADFVGKSKNMPYENRKVQGKVVKTIFGGNVVYDSEAN</sequence>
<dbReference type="InterPro" id="IPR002195">
    <property type="entry name" value="Dihydroorotase_CS"/>
</dbReference>
<evidence type="ECO:0000256" key="4">
    <source>
        <dbReference type="ARBA" id="ARBA00022801"/>
    </source>
</evidence>
<dbReference type="InterPro" id="IPR011059">
    <property type="entry name" value="Metal-dep_hydrolase_composite"/>
</dbReference>
<evidence type="ECO:0000256" key="5">
    <source>
        <dbReference type="ARBA" id="ARBA00022975"/>
    </source>
</evidence>
<feature type="active site" evidence="6">
    <location>
        <position position="306"/>
    </location>
</feature>
<dbReference type="EC" id="3.5.2.3" evidence="6"/>
<dbReference type="SUPFAM" id="SSF51556">
    <property type="entry name" value="Metallo-dependent hydrolases"/>
    <property type="match status" value="1"/>
</dbReference>
<keyword evidence="4 6" id="KW-0378">Hydrolase</keyword>
<comment type="catalytic activity">
    <reaction evidence="6">
        <text>(S)-dihydroorotate + H2O = N-carbamoyl-L-aspartate + H(+)</text>
        <dbReference type="Rhea" id="RHEA:24296"/>
        <dbReference type="ChEBI" id="CHEBI:15377"/>
        <dbReference type="ChEBI" id="CHEBI:15378"/>
        <dbReference type="ChEBI" id="CHEBI:30864"/>
        <dbReference type="ChEBI" id="CHEBI:32814"/>
        <dbReference type="EC" id="3.5.2.3"/>
    </reaction>
</comment>
<feature type="binding site" evidence="6">
    <location>
        <position position="279"/>
    </location>
    <ligand>
        <name>substrate</name>
    </ligand>
</feature>
<comment type="similarity">
    <text evidence="2 6">Belongs to the metallo-dependent hydrolases superfamily. DHOase family. Class I DHOase subfamily.</text>
</comment>
<feature type="domain" description="Amidohydrolase-related" evidence="7">
    <location>
        <begin position="52"/>
        <end position="422"/>
    </location>
</feature>
<evidence type="ECO:0000313" key="9">
    <source>
        <dbReference type="Proteomes" id="UP000182321"/>
    </source>
</evidence>
<accession>A0A1H7EVV7</accession>
<keyword evidence="6" id="KW-0862">Zinc</keyword>
<name>A0A1H7EVV7_9FIRM</name>
<comment type="cofactor">
    <cofactor evidence="6">
        <name>Zn(2+)</name>
        <dbReference type="ChEBI" id="CHEBI:29105"/>
    </cofactor>
    <text evidence="6">Binds 2 Zn(2+) ions per subunit.</text>
</comment>
<protein>
    <recommendedName>
        <fullName evidence="6">Dihydroorotase</fullName>
        <shortName evidence="6">DHOase</shortName>
        <ecNumber evidence="6">3.5.2.3</ecNumber>
    </recommendedName>
</protein>
<dbReference type="PANTHER" id="PTHR43668:SF2">
    <property type="entry name" value="ALLANTOINASE"/>
    <property type="match status" value="1"/>
</dbReference>
<dbReference type="EMBL" id="FNZX01000003">
    <property type="protein sequence ID" value="SEK17981.1"/>
    <property type="molecule type" value="Genomic_DNA"/>
</dbReference>
<feature type="binding site" evidence="6">
    <location>
        <position position="63"/>
    </location>
    <ligand>
        <name>Zn(2+)</name>
        <dbReference type="ChEBI" id="CHEBI:29105"/>
        <label>1</label>
    </ligand>
</feature>
<feature type="binding site" evidence="6">
    <location>
        <begin position="63"/>
        <end position="65"/>
    </location>
    <ligand>
        <name>substrate</name>
    </ligand>
</feature>
<dbReference type="SUPFAM" id="SSF51338">
    <property type="entry name" value="Composite domain of metallo-dependent hydrolases"/>
    <property type="match status" value="1"/>
</dbReference>
<dbReference type="PANTHER" id="PTHR43668">
    <property type="entry name" value="ALLANTOINASE"/>
    <property type="match status" value="1"/>
</dbReference>
<feature type="binding site" evidence="6">
    <location>
        <position position="153"/>
    </location>
    <ligand>
        <name>Zn(2+)</name>
        <dbReference type="ChEBI" id="CHEBI:29105"/>
        <label>2</label>
    </ligand>
</feature>
<dbReference type="CDD" id="cd01317">
    <property type="entry name" value="DHOase_IIa"/>
    <property type="match status" value="1"/>
</dbReference>
<dbReference type="Pfam" id="PF01979">
    <property type="entry name" value="Amidohydro_1"/>
    <property type="match status" value="1"/>
</dbReference>
<keyword evidence="5 6" id="KW-0665">Pyrimidine biosynthesis</keyword>